<feature type="transmembrane region" description="Helical" evidence="10">
    <location>
        <begin position="2373"/>
        <end position="2391"/>
    </location>
</feature>
<dbReference type="Pfam" id="PF19055">
    <property type="entry name" value="ABC2_membrane_7"/>
    <property type="match status" value="2"/>
</dbReference>
<evidence type="ECO:0000256" key="5">
    <source>
        <dbReference type="ARBA" id="ARBA00022737"/>
    </source>
</evidence>
<dbReference type="SMART" id="SM00382">
    <property type="entry name" value="AAA"/>
    <property type="match status" value="2"/>
</dbReference>
<keyword evidence="6" id="KW-0547">Nucleotide-binding</keyword>
<dbReference type="InterPro" id="IPR043926">
    <property type="entry name" value="ABCG_dom"/>
</dbReference>
<protein>
    <recommendedName>
        <fullName evidence="11">ABC transporter domain-containing protein</fullName>
    </recommendedName>
</protein>
<dbReference type="InterPro" id="IPR003439">
    <property type="entry name" value="ABC_transporter-like_ATP-bd"/>
</dbReference>
<dbReference type="Pfam" id="PF01061">
    <property type="entry name" value="ABC2_membrane"/>
    <property type="match status" value="2"/>
</dbReference>
<keyword evidence="13" id="KW-1185">Reference proteome</keyword>
<dbReference type="FunFam" id="3.40.50.300:FF:000054">
    <property type="entry name" value="ABC multidrug transporter atrF"/>
    <property type="match status" value="1"/>
</dbReference>
<accession>A0A2P6MXQ2</accession>
<dbReference type="OrthoDB" id="4953at2759"/>
<feature type="domain" description="ABC transporter" evidence="11">
    <location>
        <begin position="1872"/>
        <end position="2116"/>
    </location>
</feature>
<dbReference type="SUPFAM" id="SSF52540">
    <property type="entry name" value="P-loop containing nucleoside triphosphate hydrolases"/>
    <property type="match status" value="2"/>
</dbReference>
<dbReference type="PANTHER" id="PTHR19241">
    <property type="entry name" value="ATP-BINDING CASSETTE TRANSPORTER"/>
    <property type="match status" value="1"/>
</dbReference>
<dbReference type="FunFam" id="3.30.830.10:FF:000015">
    <property type="entry name" value="Putative zinc metalloprotease"/>
    <property type="match status" value="1"/>
</dbReference>
<dbReference type="Pfam" id="PF00675">
    <property type="entry name" value="Peptidase_M16"/>
    <property type="match status" value="1"/>
</dbReference>
<keyword evidence="9 10" id="KW-0472">Membrane</keyword>
<dbReference type="Pfam" id="PF00005">
    <property type="entry name" value="ABC_tran"/>
    <property type="match status" value="2"/>
</dbReference>
<comment type="caution">
    <text evidence="12">The sequence shown here is derived from an EMBL/GenBank/DDBJ whole genome shotgun (WGS) entry which is preliminary data.</text>
</comment>
<evidence type="ECO:0000256" key="9">
    <source>
        <dbReference type="ARBA" id="ARBA00023136"/>
    </source>
</evidence>
<evidence type="ECO:0000256" key="6">
    <source>
        <dbReference type="ARBA" id="ARBA00022741"/>
    </source>
</evidence>
<keyword evidence="8 10" id="KW-1133">Transmembrane helix</keyword>
<feature type="transmembrane region" description="Helical" evidence="10">
    <location>
        <begin position="2274"/>
        <end position="2307"/>
    </location>
</feature>
<reference evidence="12 13" key="1">
    <citation type="journal article" date="2018" name="Genome Biol. Evol.">
        <title>Multiple Roots of Fruiting Body Formation in Amoebozoa.</title>
        <authorList>
            <person name="Hillmann F."/>
            <person name="Forbes G."/>
            <person name="Novohradska S."/>
            <person name="Ferling I."/>
            <person name="Riege K."/>
            <person name="Groth M."/>
            <person name="Westermann M."/>
            <person name="Marz M."/>
            <person name="Spaller T."/>
            <person name="Winckler T."/>
            <person name="Schaap P."/>
            <person name="Glockner G."/>
        </authorList>
    </citation>
    <scope>NUCLEOTIDE SEQUENCE [LARGE SCALE GENOMIC DNA]</scope>
    <source>
        <strain evidence="12 13">Jena</strain>
    </source>
</reference>
<dbReference type="GO" id="GO:0046872">
    <property type="term" value="F:metal ion binding"/>
    <property type="evidence" value="ECO:0007669"/>
    <property type="project" value="InterPro"/>
</dbReference>
<evidence type="ECO:0000256" key="1">
    <source>
        <dbReference type="ARBA" id="ARBA00004141"/>
    </source>
</evidence>
<evidence type="ECO:0000313" key="13">
    <source>
        <dbReference type="Proteomes" id="UP000241769"/>
    </source>
</evidence>
<dbReference type="GO" id="GO:0140359">
    <property type="term" value="F:ABC-type transporter activity"/>
    <property type="evidence" value="ECO:0007669"/>
    <property type="project" value="InterPro"/>
</dbReference>
<dbReference type="InterPro" id="IPR027417">
    <property type="entry name" value="P-loop_NTPase"/>
</dbReference>
<dbReference type="CDD" id="cd03233">
    <property type="entry name" value="ABCG_PDR_domain1"/>
    <property type="match status" value="1"/>
</dbReference>
<feature type="transmembrane region" description="Helical" evidence="10">
    <location>
        <begin position="2345"/>
        <end position="2367"/>
    </location>
</feature>
<evidence type="ECO:0000256" key="10">
    <source>
        <dbReference type="SAM" id="Phobius"/>
    </source>
</evidence>
<dbReference type="InterPro" id="IPR011249">
    <property type="entry name" value="Metalloenz_LuxS/M16"/>
</dbReference>
<feature type="transmembrane region" description="Helical" evidence="10">
    <location>
        <begin position="2239"/>
        <end position="2262"/>
    </location>
</feature>
<feature type="transmembrane region" description="Helical" evidence="10">
    <location>
        <begin position="2484"/>
        <end position="2505"/>
    </location>
</feature>
<dbReference type="STRING" id="1890364.A0A2P6MXQ2"/>
<keyword evidence="7" id="KW-0067">ATP-binding</keyword>
<dbReference type="Proteomes" id="UP000241769">
    <property type="component" value="Unassembled WGS sequence"/>
</dbReference>
<feature type="transmembrane region" description="Helical" evidence="10">
    <location>
        <begin position="1631"/>
        <end position="1653"/>
    </location>
</feature>
<feature type="transmembrane region" description="Helical" evidence="10">
    <location>
        <begin position="1692"/>
        <end position="1713"/>
    </location>
</feature>
<feature type="domain" description="ABC transporter" evidence="11">
    <location>
        <begin position="1192"/>
        <end position="1441"/>
    </location>
</feature>
<dbReference type="SUPFAM" id="SSF63411">
    <property type="entry name" value="LuxS/MPP-like metallohydrolase"/>
    <property type="match status" value="4"/>
</dbReference>
<feature type="transmembrane region" description="Helical" evidence="10">
    <location>
        <begin position="1802"/>
        <end position="1823"/>
    </location>
</feature>
<dbReference type="GO" id="GO:0016887">
    <property type="term" value="F:ATP hydrolysis activity"/>
    <property type="evidence" value="ECO:0007669"/>
    <property type="project" value="InterPro"/>
</dbReference>
<dbReference type="InterPro" id="IPR011765">
    <property type="entry name" value="Pept_M16_N"/>
</dbReference>
<dbReference type="InterPro" id="IPR010929">
    <property type="entry name" value="PDR_CDR_ABC"/>
</dbReference>
<evidence type="ECO:0000256" key="4">
    <source>
        <dbReference type="ARBA" id="ARBA00022692"/>
    </source>
</evidence>
<keyword evidence="3" id="KW-0813">Transport</keyword>
<dbReference type="GO" id="GO:0016020">
    <property type="term" value="C:membrane"/>
    <property type="evidence" value="ECO:0007669"/>
    <property type="project" value="UniProtKB-SubCell"/>
</dbReference>
<keyword evidence="4 10" id="KW-0812">Transmembrane</keyword>
<evidence type="ECO:0000313" key="12">
    <source>
        <dbReference type="EMBL" id="PRP76487.1"/>
    </source>
</evidence>
<proteinExistence type="inferred from homology"/>
<dbReference type="GO" id="GO:0005524">
    <property type="term" value="F:ATP binding"/>
    <property type="evidence" value="ECO:0007669"/>
    <property type="project" value="UniProtKB-KW"/>
</dbReference>
<dbReference type="InterPro" id="IPR034003">
    <property type="entry name" value="ABCG_PDR_2"/>
</dbReference>
<feature type="transmembrane region" description="Helical" evidence="10">
    <location>
        <begin position="1662"/>
        <end position="1680"/>
    </location>
</feature>
<dbReference type="EMBL" id="MDYQ01000322">
    <property type="protein sequence ID" value="PRP76487.1"/>
    <property type="molecule type" value="Genomic_DNA"/>
</dbReference>
<feature type="transmembrane region" description="Helical" evidence="10">
    <location>
        <begin position="2319"/>
        <end position="2338"/>
    </location>
</feature>
<dbReference type="InParanoid" id="A0A2P6MXQ2"/>
<keyword evidence="5" id="KW-0677">Repeat</keyword>
<evidence type="ECO:0000256" key="3">
    <source>
        <dbReference type="ARBA" id="ARBA00022448"/>
    </source>
</evidence>
<feature type="transmembrane region" description="Helical" evidence="10">
    <location>
        <begin position="2210"/>
        <end position="2227"/>
    </location>
</feature>
<dbReference type="Pfam" id="PF14510">
    <property type="entry name" value="ABC_trans_N"/>
    <property type="match status" value="1"/>
</dbReference>
<dbReference type="InterPro" id="IPR013525">
    <property type="entry name" value="ABC2_TM"/>
</dbReference>
<gene>
    <name evidence="12" type="ORF">PROFUN_15157</name>
</gene>
<dbReference type="InterPro" id="IPR034001">
    <property type="entry name" value="ABCG_PDR_1"/>
</dbReference>
<name>A0A2P6MXQ2_9EUKA</name>
<comment type="similarity">
    <text evidence="2">Belongs to the ABC transporter superfamily. ABCG family. PDR (TC 3.A.1.205) subfamily.</text>
</comment>
<sequence>MVEGAFVLSTEAHDDDGCPHVLEHLIFMGSELYSYKGVLDSLANRCFASGTNAWTAVDHTAYTIETAGAEGFLNLLPIYLDHILYPTITDSAFHTEVHHVTGEGENAGVVYCEMQGRENTGSSLMNRRIHQLLFPGECGYSSETGGILENLRSLKVDKVRKYHADYYRPDNLCLVITGKITAEEICTRLLQTEERILSKGALPTMVKPWTTTPIRELEKSIVEQIQFPSEDEDDGYVSMVWIGPKEEDLFTTTALGMLWKYFTDTSVSDFQRVREQANFVEMEDPIASDVDSLAESYTNYIHMVQKGINMKRMSDLLNKAILEEENDVEESASSNIQNTLIRHILYAKEDASLSEYMNEKDRIKKLLDKPQAYWTQLAKTYILDKPYVCVEGHPSKKLAKSMVVEEKKRIEAQRKTLGEERLNQLSNDLEKANQENSREIPREILTQLPIPSVEKIPFIPIATVRNDKLISEEGREIMEEIQKTKNGRKSRPISFFTQFDHVKSSFVSIMLTADTSVLDDDLRSYLELYIETVFESPIKRKGAIIGHEQVVEELLRDTITYSIGLGYGHSTFSCGVFSQMLMIEIKVEISKYRLGIHWLQELIWQSVFNVKRLKIFVAKMLSDMPSLKRKGKRHNHRGFTSTGTKLSHSIMYDDNFDPVKSNHGTMIFIKQEAFLKKVQLLLKNQKTSGQVIDALNHLRKTIFKRDNIRIQVVGDMTKIKNVKSTWIDHFSSGRSQPKEKVVWKEDIQYASELHRIHSKVTEIDEKRGYIYASGAIETGYLSRSVPSITSFTDPDWAPLLVAIEYLTALEGKAFLLPHLTITGPFWKKIRGLGLSYGYSVDASVEDGLLYFSLTKSTDIPKAYSAAAQIVQDIVDGREAIHQVSLECARSTVICATVQREQTMEAAAVQSFFHHLRGAPQDYNRTLLRQVQHVTQDDIQRVINKYIAPLFQLSSGNTVIVLNPVKLKETSDSFSKMNAPLQLIESLDLHFASEKGHPCEINSELLNPRTQFLSEPEVRGRCIRYQALDANALGRDFLQPLPLNPEGDAEQEVNVAESVKNFQDAADDIADNINSLRTSGLNHSGVKKSGLKTSGLRSLKTSGLRSSRGEHEEIDMRDLSSVQDVDLEKAQLPDGDFDIKKWFEDSVRNRLAEGGHVKKMGVVAKNLTVVGQGAAGTTIPDNLSPLFGLLKLFWIPSWFKKNSATEFNILNNVSAFCKEGEMLLVLGRPGAGCSTFLRVVANERKNFVRIEGDLTYGGIPADEFKRYLGEAIYAPEEDAHFPTLTVRQTLDFALRMKTPGKLGPISNRKTFRQVASDLLTKMFGLTKQYDTMVGNEWIRGLSGGERKRMTITEAMVSSSPINCWDCSTRGLDSASALDYAKSLRVMSDVLHKTTVGTFYQASESIYQLFDRVLVLEKGRCIYFGPCSEAKEYFMDLGFDCEPRKTTPDFLTGVTNPQERKIRPGYEDKAPLDPDALEARWLQSEAKKKADRALQEAVDQIEHDQPAKEFVQEVKEMKGKRTRKRSVYNVSILSQASGLVKRQAELIWGNKFGLISRYVSVVIQALIYGSVFLNLPTDTSGAFTRGGAIFAAILQNSFMAQAELPATFFGRAVLQKQKSYAMYHPSAFHIAQVILDVPICLLQVILFSVITYWMYGLQAEAGKFFIYMFTLFITSMCLTAFFRTLGNLSPSLFLSQQAMGIFLILLLVYCGYFIPYYQMRPWLIWVHWINPLGYAFKGLYLNEMNGLIFDCTTTGHLPAGPEYTDPAYRVCALPGSVAGQTQTDGRVYVQTALDFNTDQMSIDIAAVCFLWIFFVAVNCLAVEYLQWTSGGFTRKVYKGGKAPRENQIEDADRKDISPSSGELERVMTMSGSVFMWKDIQYTVPVKGGKRLLLDHVSGWIKPGQMTALMGSSGAGKTTLLDVLAQRKTQGKVEGTMLLDGSPLKRDFERITGYVEQMDVHNGFVTVREALRFSAKLRQESDISVEDKYQYVEKVLHMMEMSSLGECLIGSLDTGIGISVEERKRLTIGMELVARPHILFLDEPTSGLDAQSSYNIIKFCRKLADAGMPLVCTIHQPSSVLFEHFDRLLLLARGGKTVYFGDIGTKSSTLTGYFEKNGVRKCLEEENPAEYILEAIGAGVSGSTTKDWPVIWNDSPEHKGVQDELDRLSEARKADSGEKAKEFATSTWYQFVQLYIRMNVVFWRSPNYNAGRIIQAIAVGLIVGFSYWDLGNSTSDLQQRVLAIFQILILGIMLIVAAQPQFMMLRELFKRDYSSKFYSWFPFSLSMIVVEIPYLTLAATLCVVCCYWSVGLDSTPLNGFYFWIAFVVFMYMVVAFGQLIASMSPNVGLAMLILPIFNTFLFLFSGVLAPPSTLPYFWRSWCVSVALSLFLIRLRMYPLDPFHYFLEGVLTTVLQPLTIVCSERDLHTYNVPPGQTCGSYSAAFLSRTTGYVVDPASTTTCSYCQYSTGEDYYNTLEWSIDHRWRNFGLLWCYWAFNILAGAFFVWLFRKQSR</sequence>
<evidence type="ECO:0000256" key="8">
    <source>
        <dbReference type="ARBA" id="ARBA00022989"/>
    </source>
</evidence>
<evidence type="ECO:0000256" key="7">
    <source>
        <dbReference type="ARBA" id="ARBA00022840"/>
    </source>
</evidence>
<dbReference type="Gene3D" id="3.40.50.300">
    <property type="entry name" value="P-loop containing nucleotide triphosphate hydrolases"/>
    <property type="match status" value="2"/>
</dbReference>
<dbReference type="Pfam" id="PF06422">
    <property type="entry name" value="PDR_CDR"/>
    <property type="match status" value="2"/>
</dbReference>
<dbReference type="PROSITE" id="PS50893">
    <property type="entry name" value="ABC_TRANSPORTER_2"/>
    <property type="match status" value="2"/>
</dbReference>
<dbReference type="InterPro" id="IPR007863">
    <property type="entry name" value="Peptidase_M16_C"/>
</dbReference>
<organism evidence="12 13">
    <name type="scientific">Planoprotostelium fungivorum</name>
    <dbReference type="NCBI Taxonomy" id="1890364"/>
    <lineage>
        <taxon>Eukaryota</taxon>
        <taxon>Amoebozoa</taxon>
        <taxon>Evosea</taxon>
        <taxon>Variosea</taxon>
        <taxon>Cavosteliida</taxon>
        <taxon>Cavosteliaceae</taxon>
        <taxon>Planoprotostelium</taxon>
    </lineage>
</organism>
<dbReference type="CDD" id="cd03232">
    <property type="entry name" value="ABCG_PDR_domain2"/>
    <property type="match status" value="1"/>
</dbReference>
<dbReference type="InterPro" id="IPR003593">
    <property type="entry name" value="AAA+_ATPase"/>
</dbReference>
<dbReference type="InterPro" id="IPR029481">
    <property type="entry name" value="ABC_trans_N"/>
</dbReference>
<comment type="subcellular location">
    <subcellularLocation>
        <location evidence="1">Membrane</location>
        <topology evidence="1">Multi-pass membrane protein</topology>
    </subcellularLocation>
</comment>
<evidence type="ECO:0000259" key="11">
    <source>
        <dbReference type="PROSITE" id="PS50893"/>
    </source>
</evidence>
<dbReference type="Gene3D" id="3.30.830.10">
    <property type="entry name" value="Metalloenzyme, LuxS/M16 peptidase-like"/>
    <property type="match status" value="5"/>
</dbReference>
<dbReference type="Pfam" id="PF05193">
    <property type="entry name" value="Peptidase_M16_C"/>
    <property type="match status" value="1"/>
</dbReference>
<evidence type="ECO:0000256" key="2">
    <source>
        <dbReference type="ARBA" id="ARBA00006012"/>
    </source>
</evidence>